<keyword evidence="10" id="KW-1185">Reference proteome</keyword>
<feature type="domain" description="Bacterial sugar transferase" evidence="8">
    <location>
        <begin position="280"/>
        <end position="462"/>
    </location>
</feature>
<evidence type="ECO:0000259" key="8">
    <source>
        <dbReference type="Pfam" id="PF02397"/>
    </source>
</evidence>
<keyword evidence="3" id="KW-0808">Transferase</keyword>
<reference evidence="9 10" key="1">
    <citation type="submission" date="2023-09" db="EMBL/GenBank/DDBJ databases">
        <authorList>
            <person name="Rey-Velasco X."/>
        </authorList>
    </citation>
    <scope>NUCLEOTIDE SEQUENCE [LARGE SCALE GENOMIC DNA]</scope>
    <source>
        <strain evidence="9 10">W431</strain>
    </source>
</reference>
<proteinExistence type="inferred from homology"/>
<organism evidence="9 10">
    <name type="scientific">Thalassotalea castellviae</name>
    <dbReference type="NCBI Taxonomy" id="3075612"/>
    <lineage>
        <taxon>Bacteria</taxon>
        <taxon>Pseudomonadati</taxon>
        <taxon>Pseudomonadota</taxon>
        <taxon>Gammaproteobacteria</taxon>
        <taxon>Alteromonadales</taxon>
        <taxon>Colwelliaceae</taxon>
        <taxon>Thalassotalea</taxon>
    </lineage>
</organism>
<protein>
    <submittedName>
        <fullName evidence="9">TIGR03013 family PEP-CTERM/XrtA system glycosyltransferase</fullName>
    </submittedName>
</protein>
<evidence type="ECO:0000256" key="3">
    <source>
        <dbReference type="ARBA" id="ARBA00022679"/>
    </source>
</evidence>
<evidence type="ECO:0000256" key="5">
    <source>
        <dbReference type="ARBA" id="ARBA00022989"/>
    </source>
</evidence>
<evidence type="ECO:0000313" key="9">
    <source>
        <dbReference type="EMBL" id="MDT0603817.1"/>
    </source>
</evidence>
<evidence type="ECO:0000256" key="7">
    <source>
        <dbReference type="SAM" id="Phobius"/>
    </source>
</evidence>
<comment type="caution">
    <text evidence="9">The sequence shown here is derived from an EMBL/GenBank/DDBJ whole genome shotgun (WGS) entry which is preliminary data.</text>
</comment>
<feature type="transmembrane region" description="Helical" evidence="7">
    <location>
        <begin position="279"/>
        <end position="304"/>
    </location>
</feature>
<dbReference type="EMBL" id="JAVRIF010000004">
    <property type="protein sequence ID" value="MDT0603817.1"/>
    <property type="molecule type" value="Genomic_DNA"/>
</dbReference>
<dbReference type="Proteomes" id="UP001266357">
    <property type="component" value="Unassembled WGS sequence"/>
</dbReference>
<dbReference type="NCBIfam" id="TIGR03013">
    <property type="entry name" value="EpsB_2"/>
    <property type="match status" value="1"/>
</dbReference>
<dbReference type="RefSeq" id="WP_311580770.1">
    <property type="nucleotide sequence ID" value="NZ_JAVRIF010000004.1"/>
</dbReference>
<feature type="transmembrane region" description="Helical" evidence="7">
    <location>
        <begin position="83"/>
        <end position="102"/>
    </location>
</feature>
<evidence type="ECO:0000256" key="4">
    <source>
        <dbReference type="ARBA" id="ARBA00022692"/>
    </source>
</evidence>
<keyword evidence="6 7" id="KW-0472">Membrane</keyword>
<dbReference type="PANTHER" id="PTHR30576:SF0">
    <property type="entry name" value="UNDECAPRENYL-PHOSPHATE N-ACETYLGALACTOSAMINYL 1-PHOSPHATE TRANSFERASE-RELATED"/>
    <property type="match status" value="1"/>
</dbReference>
<accession>A0ABU3A0W1</accession>
<comment type="similarity">
    <text evidence="2">Belongs to the bacterial sugar transferase family.</text>
</comment>
<gene>
    <name evidence="9" type="ORF">RM573_09440</name>
</gene>
<evidence type="ECO:0000256" key="1">
    <source>
        <dbReference type="ARBA" id="ARBA00004141"/>
    </source>
</evidence>
<dbReference type="InterPro" id="IPR017464">
    <property type="entry name" value="Sugar_tfrase_EpsB_2"/>
</dbReference>
<evidence type="ECO:0000256" key="2">
    <source>
        <dbReference type="ARBA" id="ARBA00006464"/>
    </source>
</evidence>
<dbReference type="Pfam" id="PF02397">
    <property type="entry name" value="Bac_transf"/>
    <property type="match status" value="1"/>
</dbReference>
<keyword evidence="4 7" id="KW-0812">Transmembrane</keyword>
<evidence type="ECO:0000256" key="6">
    <source>
        <dbReference type="ARBA" id="ARBA00023136"/>
    </source>
</evidence>
<dbReference type="NCBIfam" id="TIGR03025">
    <property type="entry name" value="EPS_sugtrans"/>
    <property type="match status" value="1"/>
</dbReference>
<evidence type="ECO:0000313" key="10">
    <source>
        <dbReference type="Proteomes" id="UP001266357"/>
    </source>
</evidence>
<keyword evidence="5 7" id="KW-1133">Transmembrane helix</keyword>
<dbReference type="InterPro" id="IPR017475">
    <property type="entry name" value="EPS_sugar_tfrase"/>
</dbReference>
<comment type="subcellular location">
    <subcellularLocation>
        <location evidence="1">Membrane</location>
        <topology evidence="1">Multi-pass membrane protein</topology>
    </subcellularLocation>
</comment>
<sequence length="467" mass="53340">MSSPKFRDLSSGSKSLVIIELLLLVSAFFIVFYGNNFIGLITHSVIPSNILFVYSFVFALIIQLSSLALGLYNSKLRESYRGVIRRILMAVAIGFFIATLINPFYTINALPIELLAVAGVVSFFLLGAFRYFTLKLDIFGFNKRKVLVLGAGDRASIIEKRMRRGVDRQGFIMHGFIVMEGDADNGIVNENKIELDGSLVNYALEHDVDEIVVASDERRNNLPVDELFACKIRGVEITEILDFIERETGQIAVNLIYPSWVIYSNGFASSNHLRNTLDWLFNASIAFFLFLLTWPVMLITAILIKLDEGIKAPIFYLQERVGLDGQAFNIYKFRSMRIDAEKNGAQMATENDDRTTKIGKFIRKYRVDELPQIYNVMRGDMGFVGPRPERPEFVQQLIKTIPYYNERHNVKPGLTGWAQLKYPYGSTEEDSLEKLKYDLYYIKHRSFMLDLLILIRTVEIVLFGKGR</sequence>
<feature type="transmembrane region" description="Helical" evidence="7">
    <location>
        <begin position="52"/>
        <end position="71"/>
    </location>
</feature>
<dbReference type="InterPro" id="IPR003362">
    <property type="entry name" value="Bact_transf"/>
</dbReference>
<name>A0ABU3A0W1_9GAMM</name>
<dbReference type="PANTHER" id="PTHR30576">
    <property type="entry name" value="COLANIC BIOSYNTHESIS UDP-GLUCOSE LIPID CARRIER TRANSFERASE"/>
    <property type="match status" value="1"/>
</dbReference>
<feature type="transmembrane region" description="Helical" evidence="7">
    <location>
        <begin position="114"/>
        <end position="134"/>
    </location>
</feature>
<feature type="transmembrane region" description="Helical" evidence="7">
    <location>
        <begin position="21"/>
        <end position="46"/>
    </location>
</feature>